<evidence type="ECO:0000256" key="2">
    <source>
        <dbReference type="ARBA" id="ARBA00009916"/>
    </source>
</evidence>
<dbReference type="EnsemblMetazoa" id="CJA42000.1">
    <property type="protein sequence ID" value="CJA42000.1"/>
    <property type="gene ID" value="WBGene00217848"/>
</dbReference>
<dbReference type="OMA" id="DSEYLWI"/>
<feature type="transmembrane region" description="Helical" evidence="8">
    <location>
        <begin position="30"/>
        <end position="49"/>
    </location>
</feature>
<sequence length="203" mass="21685">MNIQFAPSHWPRPPQSTTPFKPYPYYDLEAVQWALLFGVCFLLGVGMGANDVADAFGTSVGTGTVTVTQAFVLATVVEMMGSVASGLTGNPTNALAVIETSSYADNPDELVIGQIAMLVGSAVWLMIATFYSMPVSSIHSMLGATIGFSLVLRGFAGINWGRVGMVAIVWVLSPILSAIFSLLIFFLLDVTILRAVSFYFLIS</sequence>
<evidence type="ECO:0000256" key="3">
    <source>
        <dbReference type="ARBA" id="ARBA00022448"/>
    </source>
</evidence>
<dbReference type="PANTHER" id="PTHR11101:SF10">
    <property type="entry name" value="PHOSPHATE TRANSPORTER"/>
    <property type="match status" value="1"/>
</dbReference>
<evidence type="ECO:0000256" key="1">
    <source>
        <dbReference type="ARBA" id="ARBA00004141"/>
    </source>
</evidence>
<keyword evidence="6 8" id="KW-1133">Transmembrane helix</keyword>
<dbReference type="GO" id="GO:0035435">
    <property type="term" value="P:phosphate ion transmembrane transport"/>
    <property type="evidence" value="ECO:0007669"/>
    <property type="project" value="TreeGrafter"/>
</dbReference>
<dbReference type="InterPro" id="IPR001204">
    <property type="entry name" value="Phos_transporter"/>
</dbReference>
<dbReference type="PANTHER" id="PTHR11101">
    <property type="entry name" value="PHOSPHATE TRANSPORTER"/>
    <property type="match status" value="1"/>
</dbReference>
<feature type="transmembrane region" description="Helical" evidence="8">
    <location>
        <begin position="142"/>
        <end position="161"/>
    </location>
</feature>
<dbReference type="Pfam" id="PF01384">
    <property type="entry name" value="PHO4"/>
    <property type="match status" value="1"/>
</dbReference>
<protein>
    <recommendedName>
        <fullName evidence="11">Phosphate transporter</fullName>
    </recommendedName>
</protein>
<feature type="transmembrane region" description="Helical" evidence="8">
    <location>
        <begin position="111"/>
        <end position="130"/>
    </location>
</feature>
<keyword evidence="4" id="KW-0592">Phosphate transport</keyword>
<organism evidence="9 10">
    <name type="scientific">Caenorhabditis japonica</name>
    <dbReference type="NCBI Taxonomy" id="281687"/>
    <lineage>
        <taxon>Eukaryota</taxon>
        <taxon>Metazoa</taxon>
        <taxon>Ecdysozoa</taxon>
        <taxon>Nematoda</taxon>
        <taxon>Chromadorea</taxon>
        <taxon>Rhabditida</taxon>
        <taxon>Rhabditina</taxon>
        <taxon>Rhabditomorpha</taxon>
        <taxon>Rhabditoidea</taxon>
        <taxon>Rhabditidae</taxon>
        <taxon>Peloderinae</taxon>
        <taxon>Caenorhabditis</taxon>
    </lineage>
</organism>
<evidence type="ECO:0000256" key="4">
    <source>
        <dbReference type="ARBA" id="ARBA00022592"/>
    </source>
</evidence>
<keyword evidence="5 8" id="KW-0812">Transmembrane</keyword>
<dbReference type="GO" id="GO:0016020">
    <property type="term" value="C:membrane"/>
    <property type="evidence" value="ECO:0007669"/>
    <property type="project" value="UniProtKB-SubCell"/>
</dbReference>
<comment type="similarity">
    <text evidence="2">Belongs to the inorganic phosphate transporter (PiT) (TC 2.A.20) family.</text>
</comment>
<keyword evidence="7 8" id="KW-0472">Membrane</keyword>
<keyword evidence="3" id="KW-0813">Transport</keyword>
<proteinExistence type="inferred from homology"/>
<dbReference type="GO" id="GO:0005315">
    <property type="term" value="F:phosphate transmembrane transporter activity"/>
    <property type="evidence" value="ECO:0007669"/>
    <property type="project" value="InterPro"/>
</dbReference>
<name>A0A8R1IRI0_CAEJA</name>
<reference evidence="10" key="1">
    <citation type="submission" date="2010-08" db="EMBL/GenBank/DDBJ databases">
        <authorList>
            <consortium name="Caenorhabditis japonica Sequencing Consortium"/>
            <person name="Wilson R.K."/>
        </authorList>
    </citation>
    <scope>NUCLEOTIDE SEQUENCE [LARGE SCALE GENOMIC DNA]</scope>
    <source>
        <strain evidence="10">DF5081</strain>
    </source>
</reference>
<evidence type="ECO:0000256" key="7">
    <source>
        <dbReference type="ARBA" id="ARBA00023136"/>
    </source>
</evidence>
<accession>A0A8R1IRI0</accession>
<comment type="subcellular location">
    <subcellularLocation>
        <location evidence="1">Membrane</location>
        <topology evidence="1">Multi-pass membrane protein</topology>
    </subcellularLocation>
</comment>
<dbReference type="AlphaFoldDB" id="A0A8R1IRI0"/>
<evidence type="ECO:0000256" key="6">
    <source>
        <dbReference type="ARBA" id="ARBA00022989"/>
    </source>
</evidence>
<evidence type="ECO:0008006" key="11">
    <source>
        <dbReference type="Google" id="ProtNLM"/>
    </source>
</evidence>
<evidence type="ECO:0000313" key="10">
    <source>
        <dbReference type="Proteomes" id="UP000005237"/>
    </source>
</evidence>
<evidence type="ECO:0000256" key="8">
    <source>
        <dbReference type="SAM" id="Phobius"/>
    </source>
</evidence>
<feature type="transmembrane region" description="Helical" evidence="8">
    <location>
        <begin position="56"/>
        <end position="77"/>
    </location>
</feature>
<reference evidence="9" key="2">
    <citation type="submission" date="2022-06" db="UniProtKB">
        <authorList>
            <consortium name="EnsemblMetazoa"/>
        </authorList>
    </citation>
    <scope>IDENTIFICATION</scope>
    <source>
        <strain evidence="9">DF5081</strain>
    </source>
</reference>
<evidence type="ECO:0000313" key="9">
    <source>
        <dbReference type="EnsemblMetazoa" id="CJA42000.1"/>
    </source>
</evidence>
<keyword evidence="10" id="KW-1185">Reference proteome</keyword>
<feature type="transmembrane region" description="Helical" evidence="8">
    <location>
        <begin position="167"/>
        <end position="188"/>
    </location>
</feature>
<dbReference type="Proteomes" id="UP000005237">
    <property type="component" value="Unassembled WGS sequence"/>
</dbReference>
<evidence type="ECO:0000256" key="5">
    <source>
        <dbReference type="ARBA" id="ARBA00022692"/>
    </source>
</evidence>